<dbReference type="PANTHER" id="PTHR47706">
    <property type="entry name" value="NMRA-LIKE FAMILY PROTEIN"/>
    <property type="match status" value="1"/>
</dbReference>
<evidence type="ECO:0000313" key="6">
    <source>
        <dbReference type="Proteomes" id="UP001629113"/>
    </source>
</evidence>
<dbReference type="EMBL" id="JBFCZG010000007">
    <property type="protein sequence ID" value="KAL3419681.1"/>
    <property type="molecule type" value="Genomic_DNA"/>
</dbReference>
<dbReference type="SUPFAM" id="SSF51735">
    <property type="entry name" value="NAD(P)-binding Rossmann-fold domains"/>
    <property type="match status" value="1"/>
</dbReference>
<evidence type="ECO:0000256" key="3">
    <source>
        <dbReference type="ARBA" id="ARBA00023002"/>
    </source>
</evidence>
<gene>
    <name evidence="5" type="ORF">PVAG01_08179</name>
</gene>
<comment type="similarity">
    <text evidence="1">Belongs to the NmrA-type oxidoreductase family. Isoflavone reductase subfamily.</text>
</comment>
<dbReference type="Gene3D" id="3.40.50.720">
    <property type="entry name" value="NAD(P)-binding Rossmann-like Domain"/>
    <property type="match status" value="1"/>
</dbReference>
<evidence type="ECO:0000259" key="4">
    <source>
        <dbReference type="Pfam" id="PF05368"/>
    </source>
</evidence>
<keyword evidence="6" id="KW-1185">Reference proteome</keyword>
<evidence type="ECO:0000256" key="1">
    <source>
        <dbReference type="ARBA" id="ARBA00005725"/>
    </source>
</evidence>
<keyword evidence="2" id="KW-0521">NADP</keyword>
<name>A0ABR4P8N6_9HELO</name>
<dbReference type="InterPro" id="IPR008030">
    <property type="entry name" value="NmrA-like"/>
</dbReference>
<dbReference type="InterPro" id="IPR036291">
    <property type="entry name" value="NAD(P)-bd_dom_sf"/>
</dbReference>
<dbReference type="InterPro" id="IPR051609">
    <property type="entry name" value="NmrA/Isoflavone_reductase-like"/>
</dbReference>
<dbReference type="Gene3D" id="3.90.25.10">
    <property type="entry name" value="UDP-galactose 4-epimerase, domain 1"/>
    <property type="match status" value="1"/>
</dbReference>
<comment type="caution">
    <text evidence="5">The sequence shown here is derived from an EMBL/GenBank/DDBJ whole genome shotgun (WGS) entry which is preliminary data.</text>
</comment>
<dbReference type="Pfam" id="PF05368">
    <property type="entry name" value="NmrA"/>
    <property type="match status" value="1"/>
</dbReference>
<organism evidence="5 6">
    <name type="scientific">Phlyctema vagabunda</name>
    <dbReference type="NCBI Taxonomy" id="108571"/>
    <lineage>
        <taxon>Eukaryota</taxon>
        <taxon>Fungi</taxon>
        <taxon>Dikarya</taxon>
        <taxon>Ascomycota</taxon>
        <taxon>Pezizomycotina</taxon>
        <taxon>Leotiomycetes</taxon>
        <taxon>Helotiales</taxon>
        <taxon>Dermateaceae</taxon>
        <taxon>Phlyctema</taxon>
    </lineage>
</organism>
<evidence type="ECO:0000256" key="2">
    <source>
        <dbReference type="ARBA" id="ARBA00022857"/>
    </source>
</evidence>
<dbReference type="PANTHER" id="PTHR47706:SF4">
    <property type="entry name" value="NMRA-LIKE DOMAIN-CONTAINING PROTEIN"/>
    <property type="match status" value="1"/>
</dbReference>
<dbReference type="Proteomes" id="UP001629113">
    <property type="component" value="Unassembled WGS sequence"/>
</dbReference>
<proteinExistence type="inferred from homology"/>
<keyword evidence="3" id="KW-0560">Oxidoreductase</keyword>
<reference evidence="5 6" key="1">
    <citation type="submission" date="2024-06" db="EMBL/GenBank/DDBJ databases">
        <title>Complete genome of Phlyctema vagabunda strain 19-DSS-EL-015.</title>
        <authorList>
            <person name="Fiorenzani C."/>
        </authorList>
    </citation>
    <scope>NUCLEOTIDE SEQUENCE [LARGE SCALE GENOMIC DNA]</scope>
    <source>
        <strain evidence="5 6">19-DSS-EL-015</strain>
    </source>
</reference>
<protein>
    <submittedName>
        <fullName evidence="5">NmrA-like family protein</fullName>
    </submittedName>
</protein>
<sequence>MSRVAIIGGSSGLGRSITEQIAATKKHVVFVLSRKVNHKSTTRGPRQVLYLYQSDITVKVVDYSSPHSIAEVLRSNNIDTVISTMGVHSDEHFQSQLNAIEGAVESGTVKRFAPSEFAADNAEAVRRNYPLPSSVYKTDTVAKLRETPLEYTRFINGCFLDYFGHPHAPTYLPMFAVGLDVENGVAAIPGDGNSKVAFTYSKDIGDYVAAALDLDVWPEASFIAGDKVTFNEMLAIAEKTRGVSFKVSYDSVASLKAGRSTELPANIPRYAFFPKAQLDAILQGFGLNMADGFLNFPDTNLAELLPQVKPLTVQAFFDRFWA</sequence>
<evidence type="ECO:0000313" key="5">
    <source>
        <dbReference type="EMBL" id="KAL3419681.1"/>
    </source>
</evidence>
<accession>A0ABR4P8N6</accession>
<feature type="domain" description="NmrA-like" evidence="4">
    <location>
        <begin position="2"/>
        <end position="247"/>
    </location>
</feature>